<evidence type="ECO:0000256" key="1">
    <source>
        <dbReference type="SAM" id="MobiDB-lite"/>
    </source>
</evidence>
<reference evidence="3 4" key="1">
    <citation type="submission" date="2024-03" db="EMBL/GenBank/DDBJ databases">
        <title>The genome assembly and annotation of the cricket Gryllus longicercus Weissman &amp; Gray.</title>
        <authorList>
            <person name="Szrajer S."/>
            <person name="Gray D."/>
            <person name="Ylla G."/>
        </authorList>
    </citation>
    <scope>NUCLEOTIDE SEQUENCE [LARGE SCALE GENOMIC DNA]</scope>
    <source>
        <strain evidence="3">DAG 2021-001</strain>
        <tissue evidence="3">Whole body minus gut</tissue>
    </source>
</reference>
<name>A0AAN9ZJG0_9ORTH</name>
<keyword evidence="4" id="KW-1185">Reference proteome</keyword>
<evidence type="ECO:0000313" key="3">
    <source>
        <dbReference type="EMBL" id="KAK7874169.1"/>
    </source>
</evidence>
<keyword evidence="2" id="KW-0812">Transmembrane</keyword>
<feature type="region of interest" description="Disordered" evidence="1">
    <location>
        <begin position="60"/>
        <end position="80"/>
    </location>
</feature>
<comment type="caution">
    <text evidence="3">The sequence shown here is derived from an EMBL/GenBank/DDBJ whole genome shotgun (WGS) entry which is preliminary data.</text>
</comment>
<feature type="compositionally biased region" description="Polar residues" evidence="1">
    <location>
        <begin position="65"/>
        <end position="80"/>
    </location>
</feature>
<feature type="transmembrane region" description="Helical" evidence="2">
    <location>
        <begin position="31"/>
        <end position="52"/>
    </location>
</feature>
<accession>A0AAN9ZJG0</accession>
<evidence type="ECO:0000313" key="4">
    <source>
        <dbReference type="Proteomes" id="UP001378592"/>
    </source>
</evidence>
<dbReference type="Proteomes" id="UP001378592">
    <property type="component" value="Unassembled WGS sequence"/>
</dbReference>
<dbReference type="AlphaFoldDB" id="A0AAN9ZJG0"/>
<proteinExistence type="predicted"/>
<keyword evidence="2" id="KW-0472">Membrane</keyword>
<evidence type="ECO:0000256" key="2">
    <source>
        <dbReference type="SAM" id="Phobius"/>
    </source>
</evidence>
<gene>
    <name evidence="3" type="ORF">R5R35_006215</name>
</gene>
<dbReference type="EMBL" id="JAZDUA010000004">
    <property type="protein sequence ID" value="KAK7874169.1"/>
    <property type="molecule type" value="Genomic_DNA"/>
</dbReference>
<keyword evidence="2" id="KW-1133">Transmembrane helix</keyword>
<protein>
    <submittedName>
        <fullName evidence="3">Uncharacterized protein</fullName>
    </submittedName>
</protein>
<feature type="transmembrane region" description="Helical" evidence="2">
    <location>
        <begin position="98"/>
        <end position="119"/>
    </location>
</feature>
<organism evidence="3 4">
    <name type="scientific">Gryllus longicercus</name>
    <dbReference type="NCBI Taxonomy" id="2509291"/>
    <lineage>
        <taxon>Eukaryota</taxon>
        <taxon>Metazoa</taxon>
        <taxon>Ecdysozoa</taxon>
        <taxon>Arthropoda</taxon>
        <taxon>Hexapoda</taxon>
        <taxon>Insecta</taxon>
        <taxon>Pterygota</taxon>
        <taxon>Neoptera</taxon>
        <taxon>Polyneoptera</taxon>
        <taxon>Orthoptera</taxon>
        <taxon>Ensifera</taxon>
        <taxon>Gryllidea</taxon>
        <taxon>Grylloidea</taxon>
        <taxon>Gryllidae</taxon>
        <taxon>Gryllinae</taxon>
        <taxon>Gryllus</taxon>
    </lineage>
</organism>
<sequence length="152" mass="16893">MIHTVFWCAPLQKATPAQLAVMKKRVRETRLSYLVWTSLLSGAIISIGLIPLGEALSQRGGGSPTEANSTAPTGADDQSPSLWRIPFRTWTPFDNLTGFPYILVYTFHVFMAALQLFMIPAYDNLLIALVNYTCGQFATLQNSLLNIRRDAK</sequence>